<evidence type="ECO:0000313" key="2">
    <source>
        <dbReference type="Proteomes" id="UP000555322"/>
    </source>
</evidence>
<name>A0ABX1UU87_9GAMM</name>
<protein>
    <submittedName>
        <fullName evidence="1">Uncharacterized protein</fullName>
    </submittedName>
</protein>
<accession>A0ABX1UU87</accession>
<organism evidence="1 2">
    <name type="scientific">Acinetobacter terrestris</name>
    <dbReference type="NCBI Taxonomy" id="2529843"/>
    <lineage>
        <taxon>Bacteria</taxon>
        <taxon>Pseudomonadati</taxon>
        <taxon>Pseudomonadota</taxon>
        <taxon>Gammaproteobacteria</taxon>
        <taxon>Moraxellales</taxon>
        <taxon>Moraxellaceae</taxon>
        <taxon>Acinetobacter</taxon>
        <taxon>Acinetobacter Taxon 24</taxon>
    </lineage>
</organism>
<dbReference type="EMBL" id="JABERJ010000023">
    <property type="protein sequence ID" value="NNH26805.1"/>
    <property type="molecule type" value="Genomic_DNA"/>
</dbReference>
<evidence type="ECO:0000313" key="1">
    <source>
        <dbReference type="EMBL" id="NNH26805.1"/>
    </source>
</evidence>
<dbReference type="Proteomes" id="UP000555322">
    <property type="component" value="Unassembled WGS sequence"/>
</dbReference>
<keyword evidence="2" id="KW-1185">Reference proteome</keyword>
<proteinExistence type="predicted"/>
<comment type="caution">
    <text evidence="1">The sequence shown here is derived from an EMBL/GenBank/DDBJ whole genome shotgun (WGS) entry which is preliminary data.</text>
</comment>
<sequence length="229" mass="27043">MHKSNFDLDETFDSIDDFLDKCCTYWNLTGDHTRNIYQAEFDGVDIIGELNNLLLKLKPSKCSLQQITGYKAFELSIESLFCSAYTENMGNYKEWVFENRYQSFQIECSPCPLMESSNFCPIYTFFFSFLLDTQDNYKIKAFSFDALLDCVRDFDDYKNGIDWADMTEHLPKNFMDHEHEMFDEILRIGRQPIIEILTLSLKCLENDYAAMRYLNSREFAKELRLTVDL</sequence>
<gene>
    <name evidence="1" type="ORF">HLH15_10075</name>
</gene>
<dbReference type="RefSeq" id="WP_171536601.1">
    <property type="nucleotide sequence ID" value="NZ_JABERE010000078.1"/>
</dbReference>
<reference evidence="1 2" key="1">
    <citation type="submission" date="2020-04" db="EMBL/GenBank/DDBJ databases">
        <title>Acinetobacter Taxon 24.</title>
        <authorList>
            <person name="Nemec A."/>
            <person name="Radolfova-Krizova L."/>
            <person name="Higgins P.G."/>
            <person name="Spanelova P."/>
        </authorList>
    </citation>
    <scope>NUCLEOTIDE SEQUENCE [LARGE SCALE GENOMIC DNA]</scope>
    <source>
        <strain evidence="1 2">ANC 5084</strain>
    </source>
</reference>